<organism evidence="8 9">
    <name type="scientific">Brucella gallinifaecis</name>
    <dbReference type="NCBI Taxonomy" id="215590"/>
    <lineage>
        <taxon>Bacteria</taxon>
        <taxon>Pseudomonadati</taxon>
        <taxon>Pseudomonadota</taxon>
        <taxon>Alphaproteobacteria</taxon>
        <taxon>Hyphomicrobiales</taxon>
        <taxon>Brucellaceae</taxon>
        <taxon>Brucella/Ochrobactrum group</taxon>
        <taxon>Brucella</taxon>
    </lineage>
</organism>
<gene>
    <name evidence="8" type="ORF">FHY56_01905</name>
</gene>
<dbReference type="InterPro" id="IPR000086">
    <property type="entry name" value="NUDIX_hydrolase_dom"/>
</dbReference>
<dbReference type="EMBL" id="VEWJ01000001">
    <property type="protein sequence ID" value="TPF77214.1"/>
    <property type="molecule type" value="Genomic_DNA"/>
</dbReference>
<keyword evidence="5" id="KW-0460">Magnesium</keyword>
<evidence type="ECO:0000256" key="4">
    <source>
        <dbReference type="ARBA" id="ARBA00022801"/>
    </source>
</evidence>
<dbReference type="PROSITE" id="PS51462">
    <property type="entry name" value="NUDIX"/>
    <property type="match status" value="1"/>
</dbReference>
<dbReference type="GO" id="GO:0016818">
    <property type="term" value="F:hydrolase activity, acting on acid anhydrides, in phosphorus-containing anhydrides"/>
    <property type="evidence" value="ECO:0007669"/>
    <property type="project" value="InterPro"/>
</dbReference>
<dbReference type="CDD" id="cd18870">
    <property type="entry name" value="NUDIX_AcylCoAdiphos_Nudt19"/>
    <property type="match status" value="1"/>
</dbReference>
<protein>
    <submittedName>
        <fullName evidence="8">NUDIX hydrolase</fullName>
    </submittedName>
</protein>
<keyword evidence="9" id="KW-1185">Reference proteome</keyword>
<name>A0A502BSL6_9HYPH</name>
<evidence type="ECO:0000313" key="9">
    <source>
        <dbReference type="Proteomes" id="UP000315388"/>
    </source>
</evidence>
<dbReference type="PANTHER" id="PTHR12318:SF0">
    <property type="entry name" value="ACYL-COENZYME A DIPHOSPHATASE NUDT19"/>
    <property type="match status" value="1"/>
</dbReference>
<accession>A0A502BSL6</accession>
<dbReference type="RefSeq" id="WP_140903554.1">
    <property type="nucleotide sequence ID" value="NZ_JBHTMD010000017.1"/>
</dbReference>
<evidence type="ECO:0000256" key="1">
    <source>
        <dbReference type="ARBA" id="ARBA00001936"/>
    </source>
</evidence>
<evidence type="ECO:0000256" key="2">
    <source>
        <dbReference type="ARBA" id="ARBA00001946"/>
    </source>
</evidence>
<dbReference type="GO" id="GO:0046872">
    <property type="term" value="F:metal ion binding"/>
    <property type="evidence" value="ECO:0007669"/>
    <property type="project" value="UniProtKB-KW"/>
</dbReference>
<dbReference type="OrthoDB" id="9805905at2"/>
<keyword evidence="4 8" id="KW-0378">Hydrolase</keyword>
<comment type="cofactor">
    <cofactor evidence="2">
        <name>Mg(2+)</name>
        <dbReference type="ChEBI" id="CHEBI:18420"/>
    </cofactor>
</comment>
<dbReference type="InterPro" id="IPR039121">
    <property type="entry name" value="NUDT19"/>
</dbReference>
<comment type="cofactor">
    <cofactor evidence="1">
        <name>Mn(2+)</name>
        <dbReference type="ChEBI" id="CHEBI:29035"/>
    </cofactor>
</comment>
<evidence type="ECO:0000256" key="6">
    <source>
        <dbReference type="ARBA" id="ARBA00023211"/>
    </source>
</evidence>
<dbReference type="InterPro" id="IPR015797">
    <property type="entry name" value="NUDIX_hydrolase-like_dom_sf"/>
</dbReference>
<dbReference type="Proteomes" id="UP000315388">
    <property type="component" value="Unassembled WGS sequence"/>
</dbReference>
<comment type="caution">
    <text evidence="8">The sequence shown here is derived from an EMBL/GenBank/DDBJ whole genome shotgun (WGS) entry which is preliminary data.</text>
</comment>
<keyword evidence="6" id="KW-0464">Manganese</keyword>
<feature type="domain" description="Nudix hydrolase" evidence="7">
    <location>
        <begin position="7"/>
        <end position="209"/>
    </location>
</feature>
<proteinExistence type="predicted"/>
<dbReference type="SUPFAM" id="SSF55811">
    <property type="entry name" value="Nudix"/>
    <property type="match status" value="1"/>
</dbReference>
<keyword evidence="3" id="KW-0479">Metal-binding</keyword>
<evidence type="ECO:0000256" key="5">
    <source>
        <dbReference type="ARBA" id="ARBA00022842"/>
    </source>
</evidence>
<dbReference type="PANTHER" id="PTHR12318">
    <property type="entry name" value="TESTOSTERONE-REGULATED PROTEIN RP2"/>
    <property type="match status" value="1"/>
</dbReference>
<dbReference type="Gene3D" id="3.90.79.10">
    <property type="entry name" value="Nucleoside Triphosphate Pyrophosphohydrolase"/>
    <property type="match status" value="1"/>
</dbReference>
<sequence>MTGMPLRPRDAASLLLIDRSEHVPRILMGRRHPSLAFMPGKYVFPGGRADSNDGNIKAATELSAEDTIKLVNGMGSRASQRRARALGLCAIRETFEETGLKFARVAATRNLSSKGINYSANKNWIEFLDGGALPALSALRYFARAITPPGNIRRFDTRFFIAFRDSMPELASQRLVPSGELQDLDWVAIDEVDKLDVARITQTILKEAQMLLTDLRHDLPPNIPVVQYSKRHGRFVREVI</sequence>
<reference evidence="8 9" key="1">
    <citation type="journal article" date="2003" name="Int. J. Syst. Evol. Microbiol.">
        <title>Towards a standardized format for the description of a novel species (of an established genus): Ochrobactrum gallinifaecis sp. nov.</title>
        <authorList>
            <person name="Kampfer P."/>
            <person name="Buczolits S."/>
            <person name="Albrecht A."/>
            <person name="Busse H.J."/>
            <person name="Stackebrandt E."/>
        </authorList>
    </citation>
    <scope>NUCLEOTIDE SEQUENCE [LARGE SCALE GENOMIC DNA]</scope>
    <source>
        <strain evidence="8 9">ISO 196</strain>
    </source>
</reference>
<evidence type="ECO:0000256" key="3">
    <source>
        <dbReference type="ARBA" id="ARBA00022723"/>
    </source>
</evidence>
<evidence type="ECO:0000313" key="8">
    <source>
        <dbReference type="EMBL" id="TPF77214.1"/>
    </source>
</evidence>
<dbReference type="AlphaFoldDB" id="A0A502BSL6"/>
<evidence type="ECO:0000259" key="7">
    <source>
        <dbReference type="PROSITE" id="PS51462"/>
    </source>
</evidence>